<accession>A0ABV4AKE4</accession>
<keyword evidence="10" id="KW-1185">Reference proteome</keyword>
<evidence type="ECO:0000256" key="4">
    <source>
        <dbReference type="ARBA" id="ARBA00038381"/>
    </source>
</evidence>
<dbReference type="NCBIfam" id="TIGR00369">
    <property type="entry name" value="unchar_dom_1"/>
    <property type="match status" value="1"/>
</dbReference>
<dbReference type="InterPro" id="IPR029069">
    <property type="entry name" value="HotDog_dom_sf"/>
</dbReference>
<dbReference type="Proteomes" id="UP001562065">
    <property type="component" value="Unassembled WGS sequence"/>
</dbReference>
<evidence type="ECO:0000256" key="2">
    <source>
        <dbReference type="ARBA" id="ARBA00035880"/>
    </source>
</evidence>
<feature type="domain" description="Thioesterase" evidence="8">
    <location>
        <begin position="47"/>
        <end position="123"/>
    </location>
</feature>
<evidence type="ECO:0000313" key="9">
    <source>
        <dbReference type="EMBL" id="MEY1662338.1"/>
    </source>
</evidence>
<comment type="catalytic activity">
    <reaction evidence="7">
        <text>a medium-chain fatty acyl-CoA + H2O = a medium-chain fatty acid + CoA + H(+)</text>
        <dbReference type="Rhea" id="RHEA:68184"/>
        <dbReference type="ChEBI" id="CHEBI:15377"/>
        <dbReference type="ChEBI" id="CHEBI:15378"/>
        <dbReference type="ChEBI" id="CHEBI:57287"/>
        <dbReference type="ChEBI" id="CHEBI:59558"/>
        <dbReference type="ChEBI" id="CHEBI:90546"/>
    </reaction>
</comment>
<dbReference type="GO" id="GO:0016787">
    <property type="term" value="F:hydrolase activity"/>
    <property type="evidence" value="ECO:0007669"/>
    <property type="project" value="UniProtKB-KW"/>
</dbReference>
<evidence type="ECO:0000256" key="5">
    <source>
        <dbReference type="ARBA" id="ARBA00038894"/>
    </source>
</evidence>
<dbReference type="CDD" id="cd03443">
    <property type="entry name" value="PaaI_thioesterase"/>
    <property type="match status" value="1"/>
</dbReference>
<dbReference type="InterPro" id="IPR006683">
    <property type="entry name" value="Thioestr_dom"/>
</dbReference>
<dbReference type="PANTHER" id="PTHR43240">
    <property type="entry name" value="1,4-DIHYDROXY-2-NAPHTHOYL-COA THIOESTERASE 1"/>
    <property type="match status" value="1"/>
</dbReference>
<comment type="catalytic activity">
    <reaction evidence="3">
        <text>a long-chain fatty acyl-CoA + H2O = a long-chain fatty acid + CoA + H(+)</text>
        <dbReference type="Rhea" id="RHEA:67680"/>
        <dbReference type="ChEBI" id="CHEBI:15377"/>
        <dbReference type="ChEBI" id="CHEBI:15378"/>
        <dbReference type="ChEBI" id="CHEBI:57287"/>
        <dbReference type="ChEBI" id="CHEBI:57560"/>
        <dbReference type="ChEBI" id="CHEBI:83139"/>
    </reaction>
</comment>
<protein>
    <recommendedName>
        <fullName evidence="6">Medium/long-chain acyl-CoA thioesterase YigI</fullName>
        <ecNumber evidence="5">3.1.2.20</ecNumber>
    </recommendedName>
</protein>
<name>A0ABV4AKE4_9GAMM</name>
<evidence type="ECO:0000256" key="7">
    <source>
        <dbReference type="ARBA" id="ARBA00048062"/>
    </source>
</evidence>
<evidence type="ECO:0000256" key="6">
    <source>
        <dbReference type="ARBA" id="ARBA00040062"/>
    </source>
</evidence>
<dbReference type="Pfam" id="PF03061">
    <property type="entry name" value="4HBT"/>
    <property type="match status" value="1"/>
</dbReference>
<gene>
    <name evidence="9" type="ORF">AB5I84_09285</name>
</gene>
<reference evidence="9 10" key="1">
    <citation type="submission" date="2024-07" db="EMBL/GenBank/DDBJ databases">
        <authorList>
            <person name="Ren Q."/>
        </authorList>
    </citation>
    <scope>NUCLEOTIDE SEQUENCE [LARGE SCALE GENOMIC DNA]</scope>
    <source>
        <strain evidence="9 10">REN37</strain>
    </source>
</reference>
<evidence type="ECO:0000313" key="10">
    <source>
        <dbReference type="Proteomes" id="UP001562065"/>
    </source>
</evidence>
<dbReference type="EC" id="3.1.2.20" evidence="5"/>
<dbReference type="RefSeq" id="WP_369455574.1">
    <property type="nucleotide sequence ID" value="NZ_JBGCUO010000001.1"/>
</dbReference>
<comment type="similarity">
    <text evidence="4">Belongs to the YigI thioesterase family.</text>
</comment>
<dbReference type="SUPFAM" id="SSF54637">
    <property type="entry name" value="Thioesterase/thiol ester dehydrase-isomerase"/>
    <property type="match status" value="1"/>
</dbReference>
<organism evidence="9 10">
    <name type="scientific">Isoalcanivorax beigongshangi</name>
    <dbReference type="NCBI Taxonomy" id="3238810"/>
    <lineage>
        <taxon>Bacteria</taxon>
        <taxon>Pseudomonadati</taxon>
        <taxon>Pseudomonadota</taxon>
        <taxon>Gammaproteobacteria</taxon>
        <taxon>Oceanospirillales</taxon>
        <taxon>Alcanivoracaceae</taxon>
        <taxon>Isoalcanivorax</taxon>
    </lineage>
</organism>
<proteinExistence type="inferred from homology"/>
<evidence type="ECO:0000256" key="3">
    <source>
        <dbReference type="ARBA" id="ARBA00036002"/>
    </source>
</evidence>
<dbReference type="EMBL" id="JBGCUO010000001">
    <property type="protein sequence ID" value="MEY1662338.1"/>
    <property type="molecule type" value="Genomic_DNA"/>
</dbReference>
<sequence>MVWTTADEVQWNLSNPFRQFLGVQVGGIEDGEAEILLPVGPQLLQAYGVVHGGVYCTLIDTVLGTAVRAAAGYDARPATLDLNVSFLRAAGPGQLRACARIIKPGRRVMVGLGEVYDADGHQVAVGRGSFMVGAAPPD</sequence>
<comment type="catalytic activity">
    <reaction evidence="2">
        <text>a fatty acyl-CoA + H2O = a fatty acid + CoA + H(+)</text>
        <dbReference type="Rhea" id="RHEA:16781"/>
        <dbReference type="ChEBI" id="CHEBI:15377"/>
        <dbReference type="ChEBI" id="CHEBI:15378"/>
        <dbReference type="ChEBI" id="CHEBI:28868"/>
        <dbReference type="ChEBI" id="CHEBI:57287"/>
        <dbReference type="ChEBI" id="CHEBI:77636"/>
        <dbReference type="EC" id="3.1.2.20"/>
    </reaction>
</comment>
<evidence type="ECO:0000256" key="1">
    <source>
        <dbReference type="ARBA" id="ARBA00022801"/>
    </source>
</evidence>
<evidence type="ECO:0000259" key="8">
    <source>
        <dbReference type="Pfam" id="PF03061"/>
    </source>
</evidence>
<dbReference type="InterPro" id="IPR003736">
    <property type="entry name" value="PAAI_dom"/>
</dbReference>
<dbReference type="PANTHER" id="PTHR43240:SF20">
    <property type="entry name" value="MEDIUM_LONG-CHAIN ACYL-COA THIOESTERASE YIGI"/>
    <property type="match status" value="1"/>
</dbReference>
<comment type="caution">
    <text evidence="9">The sequence shown here is derived from an EMBL/GenBank/DDBJ whole genome shotgun (WGS) entry which is preliminary data.</text>
</comment>
<keyword evidence="1 9" id="KW-0378">Hydrolase</keyword>
<dbReference type="Gene3D" id="3.10.129.10">
    <property type="entry name" value="Hotdog Thioesterase"/>
    <property type="match status" value="1"/>
</dbReference>